<reference evidence="2" key="1">
    <citation type="submission" date="2018-02" db="EMBL/GenBank/DDBJ databases">
        <authorList>
            <person name="Hausmann B."/>
        </authorList>
    </citation>
    <scope>NUCLEOTIDE SEQUENCE [LARGE SCALE GENOMIC DNA]</scope>
    <source>
        <strain evidence="2">Peat soil MAG SbA5</strain>
    </source>
</reference>
<gene>
    <name evidence="1" type="ORF">SBA5_300053</name>
</gene>
<dbReference type="AlphaFoldDB" id="A0A2N9LDQ9"/>
<proteinExistence type="predicted"/>
<dbReference type="Proteomes" id="UP000239735">
    <property type="component" value="Unassembled WGS sequence"/>
</dbReference>
<accession>A0A2N9LDQ9</accession>
<evidence type="ECO:0000313" key="1">
    <source>
        <dbReference type="EMBL" id="SPE21409.1"/>
    </source>
</evidence>
<protein>
    <submittedName>
        <fullName evidence="1">Uncharacterized protein</fullName>
    </submittedName>
</protein>
<name>A0A2N9LDQ9_9BACT</name>
<evidence type="ECO:0000313" key="2">
    <source>
        <dbReference type="Proteomes" id="UP000239735"/>
    </source>
</evidence>
<dbReference type="EMBL" id="OKRB01000087">
    <property type="protein sequence ID" value="SPE21409.1"/>
    <property type="molecule type" value="Genomic_DNA"/>
</dbReference>
<organism evidence="1 2">
    <name type="scientific">Candidatus Sulfuritelmatomonas gaucii</name>
    <dbReference type="NCBI Taxonomy" id="2043161"/>
    <lineage>
        <taxon>Bacteria</taxon>
        <taxon>Pseudomonadati</taxon>
        <taxon>Acidobacteriota</taxon>
        <taxon>Terriglobia</taxon>
        <taxon>Terriglobales</taxon>
        <taxon>Acidobacteriaceae</taxon>
        <taxon>Candidatus Sulfuritelmatomonas</taxon>
    </lineage>
</organism>
<sequence>MERKICADRRLSDSRCSEQWRGHAVLLDPLMQMTKAGLLCDPYGNGLHGGSLPDAITGDGGLLSKRLHLGLL</sequence>